<dbReference type="InterPro" id="IPR003762">
    <property type="entry name" value="Lara_isomerase"/>
</dbReference>
<dbReference type="Gene3D" id="3.40.50.10940">
    <property type="match status" value="1"/>
</dbReference>
<evidence type="ECO:0000259" key="7">
    <source>
        <dbReference type="Pfam" id="PF24856"/>
    </source>
</evidence>
<dbReference type="SUPFAM" id="SSF50443">
    <property type="entry name" value="FucI/AraA C-terminal domain-like"/>
    <property type="match status" value="1"/>
</dbReference>
<dbReference type="SUPFAM" id="SSF53743">
    <property type="entry name" value="FucI/AraA N-terminal and middle domains"/>
    <property type="match status" value="1"/>
</dbReference>
<reference evidence="8 9" key="1">
    <citation type="journal article" date="2019" name="Anaerobe">
        <title>Detection of Robinsoniella peoriensis in multiple bone samples of a trauma patient.</title>
        <authorList>
            <person name="Schrottner P."/>
            <person name="Hartwich K."/>
            <person name="Bunk B."/>
            <person name="Schober I."/>
            <person name="Helbig S."/>
            <person name="Rudolph W.W."/>
            <person name="Gunzer F."/>
        </authorList>
    </citation>
    <scope>NUCLEOTIDE SEQUENCE [LARGE SCALE GENOMIC DNA]</scope>
    <source>
        <strain evidence="8 9">DSM 106044</strain>
    </source>
</reference>
<evidence type="ECO:0000256" key="1">
    <source>
        <dbReference type="ARBA" id="ARBA00022723"/>
    </source>
</evidence>
<evidence type="ECO:0000259" key="6">
    <source>
        <dbReference type="Pfam" id="PF11762"/>
    </source>
</evidence>
<name>A0A4U8Q2C9_9FIRM</name>
<dbReference type="GO" id="GO:0019569">
    <property type="term" value="P:L-arabinose catabolic process to D-xylulose 5-phosphate"/>
    <property type="evidence" value="ECO:0007669"/>
    <property type="project" value="TreeGrafter"/>
</dbReference>
<keyword evidence="5" id="KW-0119">Carbohydrate metabolism</keyword>
<dbReference type="GO" id="GO:0046872">
    <property type="term" value="F:metal ion binding"/>
    <property type="evidence" value="ECO:0007669"/>
    <property type="project" value="UniProtKB-KW"/>
</dbReference>
<organism evidence="8 9">
    <name type="scientific">Robinsoniella peoriensis</name>
    <dbReference type="NCBI Taxonomy" id="180332"/>
    <lineage>
        <taxon>Bacteria</taxon>
        <taxon>Bacillati</taxon>
        <taxon>Bacillota</taxon>
        <taxon>Clostridia</taxon>
        <taxon>Lachnospirales</taxon>
        <taxon>Lachnospiraceae</taxon>
        <taxon>Robinsoniella</taxon>
    </lineage>
</organism>
<keyword evidence="3" id="KW-0464">Manganese</keyword>
<comment type="caution">
    <text evidence="8">The sequence shown here is derived from an EMBL/GenBank/DDBJ whole genome shotgun (WGS) entry which is preliminary data.</text>
</comment>
<dbReference type="RefSeq" id="WP_138003875.1">
    <property type="nucleotide sequence ID" value="NZ_QGQD01000097.1"/>
</dbReference>
<evidence type="ECO:0000313" key="8">
    <source>
        <dbReference type="EMBL" id="TLC98323.1"/>
    </source>
</evidence>
<dbReference type="InterPro" id="IPR024664">
    <property type="entry name" value="Ara_Isoase_C"/>
</dbReference>
<dbReference type="PIRSF" id="PIRSF001478">
    <property type="entry name" value="L-ara_isomerase"/>
    <property type="match status" value="1"/>
</dbReference>
<dbReference type="EC" id="5.3.1.4" evidence="8"/>
<evidence type="ECO:0000256" key="4">
    <source>
        <dbReference type="ARBA" id="ARBA00023235"/>
    </source>
</evidence>
<keyword evidence="2" id="KW-0054">Arabinose catabolism</keyword>
<keyword evidence="1" id="KW-0479">Metal-binding</keyword>
<dbReference type="GO" id="GO:0008733">
    <property type="term" value="F:L-arabinose isomerase activity"/>
    <property type="evidence" value="ECO:0007669"/>
    <property type="project" value="UniProtKB-EC"/>
</dbReference>
<dbReference type="Pfam" id="PF11762">
    <property type="entry name" value="Arabinose_Iso_C"/>
    <property type="match status" value="1"/>
</dbReference>
<feature type="domain" description="L-arabinose isomerase C-terminal" evidence="6">
    <location>
        <begin position="317"/>
        <end position="458"/>
    </location>
</feature>
<dbReference type="PANTHER" id="PTHR38464:SF1">
    <property type="entry name" value="L-ARABINOSE ISOMERASE"/>
    <property type="match status" value="1"/>
</dbReference>
<dbReference type="EMBL" id="QGQD01000097">
    <property type="protein sequence ID" value="TLC98323.1"/>
    <property type="molecule type" value="Genomic_DNA"/>
</dbReference>
<evidence type="ECO:0000256" key="3">
    <source>
        <dbReference type="ARBA" id="ARBA00023211"/>
    </source>
</evidence>
<dbReference type="PANTHER" id="PTHR38464">
    <property type="entry name" value="L-ARABINOSE ISOMERASE"/>
    <property type="match status" value="1"/>
</dbReference>
<dbReference type="STRING" id="180332.GCA_000797495_03799"/>
<evidence type="ECO:0000313" key="9">
    <source>
        <dbReference type="Proteomes" id="UP000306509"/>
    </source>
</evidence>
<dbReference type="InterPro" id="IPR009015">
    <property type="entry name" value="Fucose_isomerase_N/cen_sf"/>
</dbReference>
<dbReference type="Proteomes" id="UP000306509">
    <property type="component" value="Unassembled WGS sequence"/>
</dbReference>
<dbReference type="InterPro" id="IPR055390">
    <property type="entry name" value="AraA_central"/>
</dbReference>
<dbReference type="InterPro" id="IPR038583">
    <property type="entry name" value="AraA_N_sf"/>
</dbReference>
<keyword evidence="4 8" id="KW-0413">Isomerase</keyword>
<feature type="domain" description="L-arabinose isomerase central" evidence="7">
    <location>
        <begin position="194"/>
        <end position="310"/>
    </location>
</feature>
<protein>
    <submittedName>
        <fullName evidence="8">L-arabinose isomerase</fullName>
        <ecNumber evidence="8">5.3.1.4</ecNumber>
    </submittedName>
</protein>
<keyword evidence="9" id="KW-1185">Reference proteome</keyword>
<accession>A0A4U8Q2C9</accession>
<dbReference type="GO" id="GO:0005829">
    <property type="term" value="C:cytosol"/>
    <property type="evidence" value="ECO:0007669"/>
    <property type="project" value="TreeGrafter"/>
</dbReference>
<dbReference type="Pfam" id="PF24856">
    <property type="entry name" value="AraA_central"/>
    <property type="match status" value="1"/>
</dbReference>
<proteinExistence type="predicted"/>
<gene>
    <name evidence="8" type="primary">araA_2</name>
    <name evidence="8" type="ORF">DSM106044_04839</name>
</gene>
<evidence type="ECO:0000256" key="2">
    <source>
        <dbReference type="ARBA" id="ARBA00022935"/>
    </source>
</evidence>
<dbReference type="InterPro" id="IPR004216">
    <property type="entry name" value="Fuc/Ara_isomerase_C"/>
</dbReference>
<sequence>MRRPKAGLLCLYVKLYDDTQAWLRKDVEWFQEQIAQKLEQAGLELFRHDICRQEEEFQSAIAEFEEQGADVVITLHLAYSPSLESEQVLKNTSLPILVLDTTPDYSFDGITGAGRIMQNHGIHGVQDMCSLLRRNNVAYEVFAGHYLESDVIKNVSEAAKGAMMAARMKQCRVGRVGEPFTGMGDFCLPDEVLQEKTGISIFDYDFNESVDLLESITEADIKAEWEMDCERFVCRDLTFDVYAESARVNLAMRKWIGKNNLDAFTVNFMATDENPALPRMPFMETCKAMEAGIGYAGEGDVLTASFTAALMKGFEETTFAEMFCPDWKGNTVFLSHMGEYNLRIGAGKPLLTELDFPYTSAGNPAALYGCMKEGRAAFVNLNPLSEGRFVLIMATGNMVEMTETSPDFEKTVRGWFRPDVQVSEFLSRYSKAGGGHHGAIVYYAGETALRMMAEVMGWEFCLIG</sequence>
<dbReference type="AlphaFoldDB" id="A0A4U8Q2C9"/>
<evidence type="ECO:0000256" key="5">
    <source>
        <dbReference type="ARBA" id="ARBA00023277"/>
    </source>
</evidence>